<sequence length="42" mass="4814">MTATQEYFAAKLKLWTGMFLMIYCVTHYLNHSIGIFGLNAVD</sequence>
<evidence type="ECO:0000313" key="2">
    <source>
        <dbReference type="EMBL" id="SVB55855.1"/>
    </source>
</evidence>
<dbReference type="AlphaFoldDB" id="A0A382EZI7"/>
<gene>
    <name evidence="2" type="ORF">METZ01_LOCUS208709</name>
</gene>
<name>A0A382EZI7_9ZZZZ</name>
<proteinExistence type="predicted"/>
<evidence type="ECO:0000256" key="1">
    <source>
        <dbReference type="SAM" id="Phobius"/>
    </source>
</evidence>
<protein>
    <submittedName>
        <fullName evidence="2">Uncharacterized protein</fullName>
    </submittedName>
</protein>
<keyword evidence="1" id="KW-0812">Transmembrane</keyword>
<organism evidence="2">
    <name type="scientific">marine metagenome</name>
    <dbReference type="NCBI Taxonomy" id="408172"/>
    <lineage>
        <taxon>unclassified sequences</taxon>
        <taxon>metagenomes</taxon>
        <taxon>ecological metagenomes</taxon>
    </lineage>
</organism>
<keyword evidence="1" id="KW-0472">Membrane</keyword>
<accession>A0A382EZI7</accession>
<feature type="non-terminal residue" evidence="2">
    <location>
        <position position="42"/>
    </location>
</feature>
<feature type="transmembrane region" description="Helical" evidence="1">
    <location>
        <begin position="12"/>
        <end position="29"/>
    </location>
</feature>
<dbReference type="EMBL" id="UINC01047063">
    <property type="protein sequence ID" value="SVB55855.1"/>
    <property type="molecule type" value="Genomic_DNA"/>
</dbReference>
<reference evidence="2" key="1">
    <citation type="submission" date="2018-05" db="EMBL/GenBank/DDBJ databases">
        <authorList>
            <person name="Lanie J.A."/>
            <person name="Ng W.-L."/>
            <person name="Kazmierczak K.M."/>
            <person name="Andrzejewski T.M."/>
            <person name="Davidsen T.M."/>
            <person name="Wayne K.J."/>
            <person name="Tettelin H."/>
            <person name="Glass J.I."/>
            <person name="Rusch D."/>
            <person name="Podicherti R."/>
            <person name="Tsui H.-C.T."/>
            <person name="Winkler M.E."/>
        </authorList>
    </citation>
    <scope>NUCLEOTIDE SEQUENCE</scope>
</reference>
<keyword evidence="1" id="KW-1133">Transmembrane helix</keyword>